<keyword evidence="1" id="KW-0597">Phosphoprotein</keyword>
<dbReference type="InterPro" id="IPR002059">
    <property type="entry name" value="CSP_DNA-bd"/>
</dbReference>
<evidence type="ECO:0000313" key="5">
    <source>
        <dbReference type="RefSeq" id="XP_013789658.1"/>
    </source>
</evidence>
<dbReference type="SMART" id="SM00357">
    <property type="entry name" value="CSP"/>
    <property type="match status" value="1"/>
</dbReference>
<dbReference type="InterPro" id="IPR011129">
    <property type="entry name" value="CSD"/>
</dbReference>
<dbReference type="PROSITE" id="PS51857">
    <property type="entry name" value="CSD_2"/>
    <property type="match status" value="1"/>
</dbReference>
<protein>
    <submittedName>
        <fullName evidence="5">Calcium-regulated heat-stable protein 1-like</fullName>
    </submittedName>
</protein>
<dbReference type="Proteomes" id="UP000694941">
    <property type="component" value="Unplaced"/>
</dbReference>
<accession>A0ABM1BVU2</accession>
<evidence type="ECO:0000313" key="4">
    <source>
        <dbReference type="Proteomes" id="UP000694941"/>
    </source>
</evidence>
<dbReference type="PANTHER" id="PTHR12962:SF1">
    <property type="entry name" value="COLD SHOCK DOMAIN-CONTAINING PROTEIN CG9705"/>
    <property type="match status" value="1"/>
</dbReference>
<name>A0ABM1BVU2_LIMPO</name>
<dbReference type="CDD" id="cd04458">
    <property type="entry name" value="CSP_CDS"/>
    <property type="match status" value="1"/>
</dbReference>
<dbReference type="InterPro" id="IPR052069">
    <property type="entry name" value="Ca-reg_mRNA-binding_domain"/>
</dbReference>
<dbReference type="SUPFAM" id="SSF50249">
    <property type="entry name" value="Nucleic acid-binding proteins"/>
    <property type="match status" value="1"/>
</dbReference>
<sequence>MSEILTAHRSEKAATNPVQYGKVKYFCRQRGHGFITPDDGSDDIFFHISDIEGEYAPRHGDDVTYKLCHIPPKMEKLQAIHVVITHLGPGTHERWDQPPSPQDSDQAFLHVTQ</sequence>
<dbReference type="PROSITE" id="PS00352">
    <property type="entry name" value="CSD_1"/>
    <property type="match status" value="1"/>
</dbReference>
<feature type="domain" description="CSD" evidence="3">
    <location>
        <begin position="18"/>
        <end position="84"/>
    </location>
</feature>
<evidence type="ECO:0000259" key="3">
    <source>
        <dbReference type="PROSITE" id="PS51857"/>
    </source>
</evidence>
<dbReference type="Gene3D" id="2.40.50.140">
    <property type="entry name" value="Nucleic acid-binding proteins"/>
    <property type="match status" value="1"/>
</dbReference>
<dbReference type="Pfam" id="PF00313">
    <property type="entry name" value="CSD"/>
    <property type="match status" value="1"/>
</dbReference>
<proteinExistence type="predicted"/>
<gene>
    <name evidence="5" type="primary">LOC106473522</name>
</gene>
<dbReference type="RefSeq" id="XP_013789658.1">
    <property type="nucleotide sequence ID" value="XM_013934204.2"/>
</dbReference>
<dbReference type="PANTHER" id="PTHR12962">
    <property type="entry name" value="CALCIUM-REGULATED HEAT STABLE PROTEIN CRHSP-24-RELATED"/>
    <property type="match status" value="1"/>
</dbReference>
<dbReference type="InterPro" id="IPR019844">
    <property type="entry name" value="CSD_CS"/>
</dbReference>
<reference evidence="5" key="1">
    <citation type="submission" date="2025-08" db="UniProtKB">
        <authorList>
            <consortium name="RefSeq"/>
        </authorList>
    </citation>
    <scope>IDENTIFICATION</scope>
    <source>
        <tissue evidence="5">Muscle</tissue>
    </source>
</reference>
<dbReference type="InterPro" id="IPR012340">
    <property type="entry name" value="NA-bd_OB-fold"/>
</dbReference>
<evidence type="ECO:0000256" key="2">
    <source>
        <dbReference type="SAM" id="MobiDB-lite"/>
    </source>
</evidence>
<dbReference type="GeneID" id="106473522"/>
<keyword evidence="4" id="KW-1185">Reference proteome</keyword>
<feature type="region of interest" description="Disordered" evidence="2">
    <location>
        <begin position="89"/>
        <end position="113"/>
    </location>
</feature>
<organism evidence="4 5">
    <name type="scientific">Limulus polyphemus</name>
    <name type="common">Atlantic horseshoe crab</name>
    <dbReference type="NCBI Taxonomy" id="6850"/>
    <lineage>
        <taxon>Eukaryota</taxon>
        <taxon>Metazoa</taxon>
        <taxon>Ecdysozoa</taxon>
        <taxon>Arthropoda</taxon>
        <taxon>Chelicerata</taxon>
        <taxon>Merostomata</taxon>
        <taxon>Xiphosura</taxon>
        <taxon>Limulidae</taxon>
        <taxon>Limulus</taxon>
    </lineage>
</organism>
<evidence type="ECO:0000256" key="1">
    <source>
        <dbReference type="ARBA" id="ARBA00022553"/>
    </source>
</evidence>